<keyword evidence="7" id="KW-0472">Membrane</keyword>
<evidence type="ECO:0000256" key="1">
    <source>
        <dbReference type="ARBA" id="ARBA00004167"/>
    </source>
</evidence>
<dbReference type="InterPro" id="IPR032675">
    <property type="entry name" value="LRR_dom_sf"/>
</dbReference>
<comment type="caution">
    <text evidence="12">The sequence shown here is derived from an EMBL/GenBank/DDBJ whole genome shotgun (WGS) entry which is preliminary data.</text>
</comment>
<evidence type="ECO:0000256" key="8">
    <source>
        <dbReference type="ARBA" id="ARBA00023170"/>
    </source>
</evidence>
<evidence type="ECO:0000256" key="2">
    <source>
        <dbReference type="ARBA" id="ARBA00022614"/>
    </source>
</evidence>
<evidence type="ECO:0000256" key="10">
    <source>
        <dbReference type="SAM" id="SignalP"/>
    </source>
</evidence>
<dbReference type="InterPro" id="IPR001611">
    <property type="entry name" value="Leu-rich_rpt"/>
</dbReference>
<dbReference type="Proteomes" id="UP001231189">
    <property type="component" value="Unassembled WGS sequence"/>
</dbReference>
<dbReference type="GO" id="GO:0016020">
    <property type="term" value="C:membrane"/>
    <property type="evidence" value="ECO:0007669"/>
    <property type="project" value="UniProtKB-SubCell"/>
</dbReference>
<dbReference type="InterPro" id="IPR013210">
    <property type="entry name" value="LRR_N_plant-typ"/>
</dbReference>
<evidence type="ECO:0000256" key="9">
    <source>
        <dbReference type="ARBA" id="ARBA00023180"/>
    </source>
</evidence>
<dbReference type="EMBL" id="JAUUTY010000004">
    <property type="protein sequence ID" value="KAK1644668.1"/>
    <property type="molecule type" value="Genomic_DNA"/>
</dbReference>
<gene>
    <name evidence="12" type="ORF">QYE76_062473</name>
</gene>
<keyword evidence="4 10" id="KW-0732">Signal</keyword>
<evidence type="ECO:0000256" key="4">
    <source>
        <dbReference type="ARBA" id="ARBA00022729"/>
    </source>
</evidence>
<dbReference type="SUPFAM" id="SSF52058">
    <property type="entry name" value="L domain-like"/>
    <property type="match status" value="1"/>
</dbReference>
<evidence type="ECO:0000313" key="12">
    <source>
        <dbReference type="EMBL" id="KAK1644668.1"/>
    </source>
</evidence>
<evidence type="ECO:0000256" key="5">
    <source>
        <dbReference type="ARBA" id="ARBA00022737"/>
    </source>
</evidence>
<dbReference type="InterPro" id="IPR052422">
    <property type="entry name" value="Auxin_Ser/Thr_Kinase"/>
</dbReference>
<proteinExistence type="predicted"/>
<keyword evidence="9" id="KW-0325">Glycoprotein</keyword>
<keyword evidence="6" id="KW-1133">Transmembrane helix</keyword>
<dbReference type="PANTHER" id="PTHR47986">
    <property type="entry name" value="OSJNBA0070M12.3 PROTEIN"/>
    <property type="match status" value="1"/>
</dbReference>
<name>A0AAD8S4J4_LOLMU</name>
<feature type="signal peptide" evidence="10">
    <location>
        <begin position="1"/>
        <end position="17"/>
    </location>
</feature>
<keyword evidence="13" id="KW-1185">Reference proteome</keyword>
<sequence>MSISLILFLVTLLGVDGGCRLSAAAPTDATDVAAMQAIAKSTGADRSLGWGVKSADPCDGTWSGVHCDKDLGHVTAISASRAGLKGTLSGTDLVNLRFLAELDLSFNCLGDDLPILPRPLSLLTNLNLQSNCFQIMPKGFFRSFPFLETVVLDDNKVIMGDITEVPPCPALRSFSANNVTIWGKPPAYFGNATLFPALERLSLARNQLWGVVPPSFGKNTNIKFLDISRQDDDGYTGKFTGRLDFVLGMTGLVEIHLAGNTFFGPLPNVSGLVNLKVFDAADNQLCGPVKFPSGVVAVNVDGNPKIGKSCP</sequence>
<evidence type="ECO:0000259" key="11">
    <source>
        <dbReference type="Pfam" id="PF08263"/>
    </source>
</evidence>
<keyword evidence="3" id="KW-0812">Transmembrane</keyword>
<keyword evidence="2" id="KW-0433">Leucine-rich repeat</keyword>
<organism evidence="12 13">
    <name type="scientific">Lolium multiflorum</name>
    <name type="common">Italian ryegrass</name>
    <name type="synonym">Lolium perenne subsp. multiflorum</name>
    <dbReference type="NCBI Taxonomy" id="4521"/>
    <lineage>
        <taxon>Eukaryota</taxon>
        <taxon>Viridiplantae</taxon>
        <taxon>Streptophyta</taxon>
        <taxon>Embryophyta</taxon>
        <taxon>Tracheophyta</taxon>
        <taxon>Spermatophyta</taxon>
        <taxon>Magnoliopsida</taxon>
        <taxon>Liliopsida</taxon>
        <taxon>Poales</taxon>
        <taxon>Poaceae</taxon>
        <taxon>BOP clade</taxon>
        <taxon>Pooideae</taxon>
        <taxon>Poodae</taxon>
        <taxon>Poeae</taxon>
        <taxon>Poeae Chloroplast Group 2 (Poeae type)</taxon>
        <taxon>Loliodinae</taxon>
        <taxon>Loliinae</taxon>
        <taxon>Lolium</taxon>
    </lineage>
</organism>
<dbReference type="Pfam" id="PF08263">
    <property type="entry name" value="LRRNT_2"/>
    <property type="match status" value="1"/>
</dbReference>
<dbReference type="Gene3D" id="3.80.10.10">
    <property type="entry name" value="Ribonuclease Inhibitor"/>
    <property type="match status" value="1"/>
</dbReference>
<evidence type="ECO:0000256" key="7">
    <source>
        <dbReference type="ARBA" id="ARBA00023136"/>
    </source>
</evidence>
<evidence type="ECO:0000313" key="13">
    <source>
        <dbReference type="Proteomes" id="UP001231189"/>
    </source>
</evidence>
<dbReference type="Pfam" id="PF00560">
    <property type="entry name" value="LRR_1"/>
    <property type="match status" value="1"/>
</dbReference>
<feature type="domain" description="Leucine-rich repeat-containing N-terminal plant-type" evidence="11">
    <location>
        <begin position="29"/>
        <end position="68"/>
    </location>
</feature>
<reference evidence="12" key="1">
    <citation type="submission" date="2023-07" db="EMBL/GenBank/DDBJ databases">
        <title>A chromosome-level genome assembly of Lolium multiflorum.</title>
        <authorList>
            <person name="Chen Y."/>
            <person name="Copetti D."/>
            <person name="Kolliker R."/>
            <person name="Studer B."/>
        </authorList>
    </citation>
    <scope>NUCLEOTIDE SEQUENCE</scope>
    <source>
        <strain evidence="12">02402/16</strain>
        <tissue evidence="12">Leaf</tissue>
    </source>
</reference>
<evidence type="ECO:0000256" key="6">
    <source>
        <dbReference type="ARBA" id="ARBA00022989"/>
    </source>
</evidence>
<dbReference type="AlphaFoldDB" id="A0AAD8S4J4"/>
<comment type="subcellular location">
    <subcellularLocation>
        <location evidence="1">Membrane</location>
        <topology evidence="1">Single-pass membrane protein</topology>
    </subcellularLocation>
</comment>
<keyword evidence="5" id="KW-0677">Repeat</keyword>
<feature type="chain" id="PRO_5042043943" description="Leucine-rich repeat-containing N-terminal plant-type domain-containing protein" evidence="10">
    <location>
        <begin position="18"/>
        <end position="311"/>
    </location>
</feature>
<evidence type="ECO:0000256" key="3">
    <source>
        <dbReference type="ARBA" id="ARBA00022692"/>
    </source>
</evidence>
<accession>A0AAD8S4J4</accession>
<dbReference type="PANTHER" id="PTHR47986:SF32">
    <property type="entry name" value="LEUCINE-RICH REPEAT-CONTAINING N-TERMINAL PLANT-TYPE DOMAIN-CONTAINING PROTEIN"/>
    <property type="match status" value="1"/>
</dbReference>
<keyword evidence="8" id="KW-0675">Receptor</keyword>
<protein>
    <recommendedName>
        <fullName evidence="11">Leucine-rich repeat-containing N-terminal plant-type domain-containing protein</fullName>
    </recommendedName>
</protein>